<evidence type="ECO:0000259" key="4">
    <source>
        <dbReference type="Pfam" id="PF10145"/>
    </source>
</evidence>
<protein>
    <submittedName>
        <fullName evidence="5">Minor tail protein</fullName>
    </submittedName>
</protein>
<proteinExistence type="predicted"/>
<dbReference type="InterPro" id="IPR010090">
    <property type="entry name" value="Phage_tape_meas"/>
</dbReference>
<evidence type="ECO:0000256" key="1">
    <source>
        <dbReference type="ARBA" id="ARBA00022465"/>
    </source>
</evidence>
<dbReference type="PANTHER" id="PTHR37813:SF1">
    <property type="entry name" value="FELS-2 PROPHAGE PROTEIN"/>
    <property type="match status" value="1"/>
</dbReference>
<accession>A0A8S5P5W2</accession>
<keyword evidence="2" id="KW-1188">Viral release from host cell</keyword>
<evidence type="ECO:0000313" key="5">
    <source>
        <dbReference type="EMBL" id="DAE02029.1"/>
    </source>
</evidence>
<organism evidence="5">
    <name type="scientific">Siphoviridae sp. ctgEn20</name>
    <dbReference type="NCBI Taxonomy" id="2825606"/>
    <lineage>
        <taxon>Viruses</taxon>
        <taxon>Duplodnaviria</taxon>
        <taxon>Heunggongvirae</taxon>
        <taxon>Uroviricota</taxon>
        <taxon>Caudoviricetes</taxon>
    </lineage>
</organism>
<name>A0A8S5P5W2_9CAUD</name>
<feature type="coiled-coil region" evidence="3">
    <location>
        <begin position="460"/>
        <end position="506"/>
    </location>
</feature>
<dbReference type="NCBIfam" id="TIGR01760">
    <property type="entry name" value="tape_meas_TP901"/>
    <property type="match status" value="1"/>
</dbReference>
<keyword evidence="1" id="KW-1245">Viral tail assembly</keyword>
<dbReference type="GO" id="GO:0098003">
    <property type="term" value="P:viral tail assembly"/>
    <property type="evidence" value="ECO:0007669"/>
    <property type="project" value="UniProtKB-KW"/>
</dbReference>
<sequence>MNDVAKGAEKAGGAFEKFGKESDKLADTIGQQKIRLAKLKEDYADLYLTLGAGDEKTQKAAEKIEELSGKLDTNQKALDEARAAADSFDSTMQDIPGTMDEAGNSTSQFGSVLDELIPKFTKAQLIRNGAEALVDFGKEAVKQSAVAETAFSKVQTLLSDGTDMDAYFKTIKQGSMETGVSLSDFSEAVYQAISASVDQADAVQFTTQAIKLSRGGFTDAATAVDILTTAINAYGLEASDATSIADMLITTQNLGKTTVDELAQAMGRVIPTAKAFGVDMVTLNSAYAVMTKNGIATAETTTYLSGMLNELGKSGTTASNVLKEKTGMSFTQLMNSGYSLTDVLTILQNEADRAGIALSDMFGSQEAGKAANVITSNLADMNDIMGQMAESAGAVGKAYAIVTDTEEAKWEKLENNMSVRMATIGDAMKPITSGLLDFAIDLTGDPASGVREIVESASSADEAAQAVENLKQQIAESYELAGTPKYDALVAALADAEQKYNDLSNATTAADTATENAGLSAEEKAQLFTSATEEYTTAATALLEQYQATYESTLSNVEGWFGPFDAASTKIKTSFDDIQKNMQSQIDFNNQYADNLQYLADNGLGSLGDALQSYGADGSAYASAIVEKLQAVGGATTEEGKKIVESMTSMMDGMKESQSAVAQNFTDMDGQFAEKMKTLSDQYAETIQGLDKSGEAMEAATSTISSFISGIDTSKSGIMSTMGDIGSQMTKALQSSLGDVHTTVYVEQVVMASKGRAIGMDYVPYNGMPATLHRGEAILNAPEAEKWRKGKGRGNSQGITIVQNIQSVPQTPIQLAAATQAMFEQARWAI</sequence>
<dbReference type="Pfam" id="PF10145">
    <property type="entry name" value="PhageMin_Tail"/>
    <property type="match status" value="1"/>
</dbReference>
<evidence type="ECO:0000256" key="2">
    <source>
        <dbReference type="ARBA" id="ARBA00022612"/>
    </source>
</evidence>
<feature type="domain" description="Phage tail tape measure protein" evidence="4">
    <location>
        <begin position="169"/>
        <end position="363"/>
    </location>
</feature>
<evidence type="ECO:0000256" key="3">
    <source>
        <dbReference type="SAM" id="Coils"/>
    </source>
</evidence>
<dbReference type="EMBL" id="BK015339">
    <property type="protein sequence ID" value="DAE02029.1"/>
    <property type="molecule type" value="Genomic_DNA"/>
</dbReference>
<dbReference type="PANTHER" id="PTHR37813">
    <property type="entry name" value="FELS-2 PROPHAGE PROTEIN"/>
    <property type="match status" value="1"/>
</dbReference>
<keyword evidence="3" id="KW-0175">Coiled coil</keyword>
<reference evidence="5" key="1">
    <citation type="journal article" date="2021" name="Proc. Natl. Acad. Sci. U.S.A.">
        <title>A Catalog of Tens of Thousands of Viruses from Human Metagenomes Reveals Hidden Associations with Chronic Diseases.</title>
        <authorList>
            <person name="Tisza M.J."/>
            <person name="Buck C.B."/>
        </authorList>
    </citation>
    <scope>NUCLEOTIDE SEQUENCE</scope>
    <source>
        <strain evidence="5">CtgEn20</strain>
    </source>
</reference>